<feature type="compositionally biased region" description="Acidic residues" evidence="1">
    <location>
        <begin position="221"/>
        <end position="234"/>
    </location>
</feature>
<dbReference type="AlphaFoldDB" id="A0A7S3FKW9"/>
<accession>A0A7S3FKW9</accession>
<feature type="domain" description="Transcription factor TFIIE alpha subunit C-terminal" evidence="2">
    <location>
        <begin position="221"/>
        <end position="266"/>
    </location>
</feature>
<proteinExistence type="predicted"/>
<feature type="region of interest" description="Disordered" evidence="1">
    <location>
        <begin position="62"/>
        <end position="116"/>
    </location>
</feature>
<name>A0A7S3FKW9_9EUKA</name>
<feature type="compositionally biased region" description="Low complexity" evidence="1">
    <location>
        <begin position="180"/>
        <end position="206"/>
    </location>
</feature>
<organism evidence="3">
    <name type="scientific">Haptolina ericina</name>
    <dbReference type="NCBI Taxonomy" id="156174"/>
    <lineage>
        <taxon>Eukaryota</taxon>
        <taxon>Haptista</taxon>
        <taxon>Haptophyta</taxon>
        <taxon>Prymnesiophyceae</taxon>
        <taxon>Prymnesiales</taxon>
        <taxon>Prymnesiaceae</taxon>
        <taxon>Haptolina</taxon>
    </lineage>
</organism>
<protein>
    <recommendedName>
        <fullName evidence="2">Transcription factor TFIIE alpha subunit C-terminal domain-containing protein</fullName>
    </recommendedName>
</protein>
<feature type="region of interest" description="Disordered" evidence="1">
    <location>
        <begin position="164"/>
        <end position="257"/>
    </location>
</feature>
<reference evidence="3" key="1">
    <citation type="submission" date="2021-01" db="EMBL/GenBank/DDBJ databases">
        <authorList>
            <person name="Corre E."/>
            <person name="Pelletier E."/>
            <person name="Niang G."/>
            <person name="Scheremetjew M."/>
            <person name="Finn R."/>
            <person name="Kale V."/>
            <person name="Holt S."/>
            <person name="Cochrane G."/>
            <person name="Meng A."/>
            <person name="Brown T."/>
            <person name="Cohen L."/>
        </authorList>
    </citation>
    <scope>NUCLEOTIDE SEQUENCE</scope>
    <source>
        <strain evidence="3">CCMP281</strain>
    </source>
</reference>
<dbReference type="Pfam" id="PF11521">
    <property type="entry name" value="TFIIE-A_C"/>
    <property type="match status" value="1"/>
</dbReference>
<evidence type="ECO:0000313" key="3">
    <source>
        <dbReference type="EMBL" id="CAE0152455.1"/>
    </source>
</evidence>
<dbReference type="InterPro" id="IPR021600">
    <property type="entry name" value="TFIIE_asu_C"/>
</dbReference>
<gene>
    <name evidence="3" type="ORF">HERI1096_LOCUS39492</name>
</gene>
<evidence type="ECO:0000259" key="2">
    <source>
        <dbReference type="Pfam" id="PF11521"/>
    </source>
</evidence>
<evidence type="ECO:0000256" key="1">
    <source>
        <dbReference type="SAM" id="MobiDB-lite"/>
    </source>
</evidence>
<sequence>MVGSCVTRRWRCGCTTAGRPRDVGGGWCDVGGGTQVRVGMVRVVTSGCFLLLAGGDRAGATHFEPEYSSNEAGHGPGSDQTDDVRTAGAAHFGRAFSSDEAGDGPGSYCEGDDEDELDCSQASLPEAAAWEVGLEVSMLSKEEDINKMSAALYESKREELKRSALRLGGETGERPRRMARAGGSAGSLSSGLRQSGSPSSASSAGGKWPWTFHGHGTTLELSDEEEEEEEEEELVTVQGEPKPLSEVTEEDQERMTKAEHERYFELMMS</sequence>
<dbReference type="EMBL" id="HBHX01071405">
    <property type="protein sequence ID" value="CAE0152455.1"/>
    <property type="molecule type" value="Transcribed_RNA"/>
</dbReference>